<evidence type="ECO:0000259" key="5">
    <source>
        <dbReference type="Pfam" id="PF04542"/>
    </source>
</evidence>
<feature type="domain" description="RNA polymerase sigma factor 70 region 4 type 2" evidence="6">
    <location>
        <begin position="100"/>
        <end position="147"/>
    </location>
</feature>
<protein>
    <submittedName>
        <fullName evidence="7">RNA polymerase sigma factor, sigma-70 family</fullName>
    </submittedName>
</protein>
<dbReference type="InterPro" id="IPR013325">
    <property type="entry name" value="RNA_pol_sigma_r2"/>
</dbReference>
<dbReference type="AlphaFoldDB" id="A0A1S6HVN6"/>
<dbReference type="NCBIfam" id="TIGR02937">
    <property type="entry name" value="sigma70-ECF"/>
    <property type="match status" value="1"/>
</dbReference>
<reference evidence="7 8" key="1">
    <citation type="submission" date="2016-03" db="EMBL/GenBank/DDBJ databases">
        <title>Complete genome sequence of Shewanella psychrophila WP2, a deep sea bacterium isolated from west Pacific sediment.</title>
        <authorList>
            <person name="Xu G."/>
            <person name="Jian H."/>
        </authorList>
    </citation>
    <scope>NUCLEOTIDE SEQUENCE [LARGE SCALE GENOMIC DNA]</scope>
    <source>
        <strain evidence="7 8">WP2</strain>
    </source>
</reference>
<dbReference type="Gene3D" id="1.10.10.10">
    <property type="entry name" value="Winged helix-like DNA-binding domain superfamily/Winged helix DNA-binding domain"/>
    <property type="match status" value="1"/>
</dbReference>
<proteinExistence type="inferred from homology"/>
<gene>
    <name evidence="7" type="ORF">Sps_04540</name>
</gene>
<comment type="similarity">
    <text evidence="1">Belongs to the sigma-70 factor family. ECF subfamily.</text>
</comment>
<evidence type="ECO:0000256" key="4">
    <source>
        <dbReference type="ARBA" id="ARBA00023163"/>
    </source>
</evidence>
<sequence>MQQVAAKAFSQYQSELLAFIGRKVSHKEDAQDILSAVFVKLLQQSDAPDSPIAWLYQVTKNTIIDYYRTRRPNDELPQDLVAESKEESAFSEMSVCMKPMVMALDEKYRDVLLLSDIEAMKQKVVAERLNLSLSAVKSRVLRGRELLAASLVSCCAPVLNAKGKVDDFLSPKNRCGKC</sequence>
<dbReference type="RefSeq" id="WP_077754492.1">
    <property type="nucleotide sequence ID" value="NZ_CP014782.1"/>
</dbReference>
<keyword evidence="8" id="KW-1185">Reference proteome</keyword>
<dbReference type="EMBL" id="CP014782">
    <property type="protein sequence ID" value="AQS39625.1"/>
    <property type="molecule type" value="Genomic_DNA"/>
</dbReference>
<dbReference type="Pfam" id="PF04542">
    <property type="entry name" value="Sigma70_r2"/>
    <property type="match status" value="1"/>
</dbReference>
<dbReference type="InterPro" id="IPR014284">
    <property type="entry name" value="RNA_pol_sigma-70_dom"/>
</dbReference>
<evidence type="ECO:0000256" key="3">
    <source>
        <dbReference type="ARBA" id="ARBA00023082"/>
    </source>
</evidence>
<dbReference type="PANTHER" id="PTHR43133">
    <property type="entry name" value="RNA POLYMERASE ECF-TYPE SIGMA FACTO"/>
    <property type="match status" value="1"/>
</dbReference>
<dbReference type="CDD" id="cd06171">
    <property type="entry name" value="Sigma70_r4"/>
    <property type="match status" value="1"/>
</dbReference>
<dbReference type="InterPro" id="IPR013324">
    <property type="entry name" value="RNA_pol_sigma_r3/r4-like"/>
</dbReference>
<dbReference type="STRING" id="225848.Sps_04540"/>
<dbReference type="InterPro" id="IPR013249">
    <property type="entry name" value="RNA_pol_sigma70_r4_t2"/>
</dbReference>
<accession>A0A1S6HVN6</accession>
<dbReference type="Proteomes" id="UP000189545">
    <property type="component" value="Chromosome"/>
</dbReference>
<evidence type="ECO:0000256" key="2">
    <source>
        <dbReference type="ARBA" id="ARBA00023015"/>
    </source>
</evidence>
<evidence type="ECO:0000256" key="1">
    <source>
        <dbReference type="ARBA" id="ARBA00010641"/>
    </source>
</evidence>
<dbReference type="GO" id="GO:0016987">
    <property type="term" value="F:sigma factor activity"/>
    <property type="evidence" value="ECO:0007669"/>
    <property type="project" value="UniProtKB-KW"/>
</dbReference>
<dbReference type="Pfam" id="PF08281">
    <property type="entry name" value="Sigma70_r4_2"/>
    <property type="match status" value="1"/>
</dbReference>
<dbReference type="SUPFAM" id="SSF88659">
    <property type="entry name" value="Sigma3 and sigma4 domains of RNA polymerase sigma factors"/>
    <property type="match status" value="1"/>
</dbReference>
<dbReference type="InterPro" id="IPR007627">
    <property type="entry name" value="RNA_pol_sigma70_r2"/>
</dbReference>
<evidence type="ECO:0000313" key="7">
    <source>
        <dbReference type="EMBL" id="AQS39625.1"/>
    </source>
</evidence>
<organism evidence="7 8">
    <name type="scientific">Shewanella psychrophila</name>
    <dbReference type="NCBI Taxonomy" id="225848"/>
    <lineage>
        <taxon>Bacteria</taxon>
        <taxon>Pseudomonadati</taxon>
        <taxon>Pseudomonadota</taxon>
        <taxon>Gammaproteobacteria</taxon>
        <taxon>Alteromonadales</taxon>
        <taxon>Shewanellaceae</taxon>
        <taxon>Shewanella</taxon>
    </lineage>
</organism>
<keyword evidence="3" id="KW-0731">Sigma factor</keyword>
<feature type="domain" description="RNA polymerase sigma-70 region 2" evidence="5">
    <location>
        <begin position="9"/>
        <end position="71"/>
    </location>
</feature>
<dbReference type="OrthoDB" id="9803470at2"/>
<dbReference type="Gene3D" id="1.10.1740.10">
    <property type="match status" value="1"/>
</dbReference>
<keyword evidence="4" id="KW-0804">Transcription</keyword>
<dbReference type="KEGG" id="spsw:Sps_04540"/>
<keyword evidence="2" id="KW-0805">Transcription regulation</keyword>
<dbReference type="GO" id="GO:0003677">
    <property type="term" value="F:DNA binding"/>
    <property type="evidence" value="ECO:0007669"/>
    <property type="project" value="InterPro"/>
</dbReference>
<dbReference type="InterPro" id="IPR036388">
    <property type="entry name" value="WH-like_DNA-bd_sf"/>
</dbReference>
<evidence type="ECO:0000259" key="6">
    <source>
        <dbReference type="Pfam" id="PF08281"/>
    </source>
</evidence>
<dbReference type="GO" id="GO:0006352">
    <property type="term" value="P:DNA-templated transcription initiation"/>
    <property type="evidence" value="ECO:0007669"/>
    <property type="project" value="InterPro"/>
</dbReference>
<dbReference type="SUPFAM" id="SSF88946">
    <property type="entry name" value="Sigma2 domain of RNA polymerase sigma factors"/>
    <property type="match status" value="1"/>
</dbReference>
<dbReference type="InterPro" id="IPR039425">
    <property type="entry name" value="RNA_pol_sigma-70-like"/>
</dbReference>
<dbReference type="PANTHER" id="PTHR43133:SF62">
    <property type="entry name" value="RNA POLYMERASE SIGMA FACTOR SIGZ"/>
    <property type="match status" value="1"/>
</dbReference>
<evidence type="ECO:0000313" key="8">
    <source>
        <dbReference type="Proteomes" id="UP000189545"/>
    </source>
</evidence>
<name>A0A1S6HVN6_9GAMM</name>